<reference evidence="1 2" key="1">
    <citation type="submission" date="2013-10" db="EMBL/GenBank/DDBJ databases">
        <title>Salinisphaera japonica YTM-1 Genome Sequencing.</title>
        <authorList>
            <person name="Lai Q."/>
            <person name="Li C."/>
            <person name="Shao Z."/>
        </authorList>
    </citation>
    <scope>NUCLEOTIDE SEQUENCE [LARGE SCALE GENOMIC DNA]</scope>
    <source>
        <strain evidence="1 2">YTM-1</strain>
    </source>
</reference>
<proteinExistence type="predicted"/>
<evidence type="ECO:0000313" key="2">
    <source>
        <dbReference type="Proteomes" id="UP000285310"/>
    </source>
</evidence>
<evidence type="ECO:0000313" key="1">
    <source>
        <dbReference type="EMBL" id="ROO25223.1"/>
    </source>
</evidence>
<organism evidence="1 2">
    <name type="scientific">Salinisphaera japonica YTM-1</name>
    <dbReference type="NCBI Taxonomy" id="1209778"/>
    <lineage>
        <taxon>Bacteria</taxon>
        <taxon>Pseudomonadati</taxon>
        <taxon>Pseudomonadota</taxon>
        <taxon>Gammaproteobacteria</taxon>
        <taxon>Salinisphaerales</taxon>
        <taxon>Salinisphaeraceae</taxon>
        <taxon>Salinisphaera</taxon>
    </lineage>
</organism>
<dbReference type="EMBL" id="AYKG01000051">
    <property type="protein sequence ID" value="ROO25223.1"/>
    <property type="molecule type" value="Genomic_DNA"/>
</dbReference>
<sequence length="39" mass="4780">MDYATWAMCFKHAVERRGISDIEMFERIAWAFRDVFECF</sequence>
<dbReference type="AlphaFoldDB" id="A0A423PI58"/>
<name>A0A423PI58_9GAMM</name>
<dbReference type="Proteomes" id="UP000285310">
    <property type="component" value="Unassembled WGS sequence"/>
</dbReference>
<comment type="caution">
    <text evidence="1">The sequence shown here is derived from an EMBL/GenBank/DDBJ whole genome shotgun (WGS) entry which is preliminary data.</text>
</comment>
<gene>
    <name evidence="1" type="ORF">SAJA_13305</name>
</gene>
<keyword evidence="2" id="KW-1185">Reference proteome</keyword>
<protein>
    <submittedName>
        <fullName evidence="1">Uncharacterized protein</fullName>
    </submittedName>
</protein>
<accession>A0A423PI58</accession>
<dbReference type="InParanoid" id="A0A423PI58"/>